<dbReference type="Proteomes" id="UP000000343">
    <property type="component" value="Plasmid pACIX903"/>
</dbReference>
<dbReference type="KEGG" id="acm:AciX9_4468"/>
<keyword evidence="1" id="KW-0614">Plasmid</keyword>
<organism evidence="2">
    <name type="scientific">Granulicella tundricola (strain ATCC BAA-1859 / DSM 23138 / MP5ACTX9)</name>
    <dbReference type="NCBI Taxonomy" id="1198114"/>
    <lineage>
        <taxon>Bacteria</taxon>
        <taxon>Pseudomonadati</taxon>
        <taxon>Acidobacteriota</taxon>
        <taxon>Terriglobia</taxon>
        <taxon>Terriglobales</taxon>
        <taxon>Acidobacteriaceae</taxon>
        <taxon>Granulicella</taxon>
    </lineage>
</organism>
<reference evidence="2" key="1">
    <citation type="submission" date="2011-01" db="EMBL/GenBank/DDBJ databases">
        <title>Complete sequence of plasmid3 of Acidobacterium sp. MP5ACTX9.</title>
        <authorList>
            <consortium name="US DOE Joint Genome Institute"/>
            <person name="Lucas S."/>
            <person name="Copeland A."/>
            <person name="Lapidus A."/>
            <person name="Cheng J.-F."/>
            <person name="Goodwin L."/>
            <person name="Pitluck S."/>
            <person name="Teshima H."/>
            <person name="Detter J.C."/>
            <person name="Han C."/>
            <person name="Tapia R."/>
            <person name="Land M."/>
            <person name="Hauser L."/>
            <person name="Kyrpides N."/>
            <person name="Ivanova N."/>
            <person name="Ovchinnikova G."/>
            <person name="Pagani I."/>
            <person name="Rawat S.R."/>
            <person name="Mannisto M."/>
            <person name="Haggblom M.M."/>
            <person name="Woyke T."/>
        </authorList>
    </citation>
    <scope>NUCLEOTIDE SEQUENCE [LARGE SCALE GENOMIC DNA]</scope>
    <source>
        <strain evidence="2">MP5ACTX9</strain>
        <plasmid evidence="2">Plasmid pACIX903</plasmid>
    </source>
</reference>
<keyword evidence="2" id="KW-1185">Reference proteome</keyword>
<dbReference type="HOGENOM" id="CLU_1480066_0_0_0"/>
<evidence type="ECO:0000313" key="2">
    <source>
        <dbReference type="Proteomes" id="UP000000343"/>
    </source>
</evidence>
<dbReference type="RefSeq" id="WP_013573133.1">
    <property type="nucleotide sequence ID" value="NC_015058.1"/>
</dbReference>
<proteinExistence type="predicted"/>
<accession>E8X7I0</accession>
<sequence>MIPLGYMAKCIALERPEWMHTPNVVDVYSVSDCVNDSLLESTYIPDRPHNRYGLFDSPLAVQTAAKSNNVDMEGAKLFFYEAHESELDGDDWLPVSPDDSGETDVLLPATKQLEGFDVVTSCDGPNSHSPLSCNSVAADVKTNQHCLFETLNEALSALASGAFNEGEPGPYRVYAVYSVPWL</sequence>
<protein>
    <submittedName>
        <fullName evidence="1">Uncharacterized protein</fullName>
    </submittedName>
</protein>
<dbReference type="AlphaFoldDB" id="E8X7I0"/>
<name>E8X7I0_GRATM</name>
<evidence type="ECO:0000313" key="1">
    <source>
        <dbReference type="EMBL" id="ADW71414.1"/>
    </source>
</evidence>
<dbReference type="EMBL" id="CP002483">
    <property type="protein sequence ID" value="ADW71414.1"/>
    <property type="molecule type" value="Genomic_DNA"/>
</dbReference>
<geneLocation type="plasmid" evidence="1 2">
    <name>pACIX903</name>
</geneLocation>
<gene>
    <name evidence="1" type="ordered locus">AciX9_4468</name>
</gene>